<accession>A0A8J5D1P2</accession>
<reference evidence="2" key="1">
    <citation type="submission" date="2020-07" db="EMBL/GenBank/DDBJ databases">
        <title>The High-quality genome of the commercially important snow crab, Chionoecetes opilio.</title>
        <authorList>
            <person name="Jeong J.-H."/>
            <person name="Ryu S."/>
        </authorList>
    </citation>
    <scope>NUCLEOTIDE SEQUENCE</scope>
    <source>
        <strain evidence="2">MADBK_172401_WGS</strain>
        <tissue evidence="2">Digestive gland</tissue>
    </source>
</reference>
<keyword evidence="3" id="KW-1185">Reference proteome</keyword>
<evidence type="ECO:0000313" key="2">
    <source>
        <dbReference type="EMBL" id="KAG0729484.1"/>
    </source>
</evidence>
<feature type="region of interest" description="Disordered" evidence="1">
    <location>
        <begin position="16"/>
        <end position="40"/>
    </location>
</feature>
<proteinExistence type="predicted"/>
<comment type="caution">
    <text evidence="2">The sequence shown here is derived from an EMBL/GenBank/DDBJ whole genome shotgun (WGS) entry which is preliminary data.</text>
</comment>
<gene>
    <name evidence="2" type="ORF">GWK47_003459</name>
</gene>
<evidence type="ECO:0000256" key="1">
    <source>
        <dbReference type="SAM" id="MobiDB-lite"/>
    </source>
</evidence>
<sequence length="107" mass="12126">MHVDYGQQKRGVNRALHFRDALMSPRPTATEDTNSTRLSNKMGKELESWCSEKQRNKLLEQAMFPALSHAAWVDAFVKYNTVIPSSAAVERLFSQGSDVMKARRANI</sequence>
<protein>
    <recommendedName>
        <fullName evidence="4">HAT C-terminal dimerisation domain-containing protein</fullName>
    </recommendedName>
</protein>
<organism evidence="2 3">
    <name type="scientific">Chionoecetes opilio</name>
    <name type="common">Atlantic snow crab</name>
    <name type="synonym">Cancer opilio</name>
    <dbReference type="NCBI Taxonomy" id="41210"/>
    <lineage>
        <taxon>Eukaryota</taxon>
        <taxon>Metazoa</taxon>
        <taxon>Ecdysozoa</taxon>
        <taxon>Arthropoda</taxon>
        <taxon>Crustacea</taxon>
        <taxon>Multicrustacea</taxon>
        <taxon>Malacostraca</taxon>
        <taxon>Eumalacostraca</taxon>
        <taxon>Eucarida</taxon>
        <taxon>Decapoda</taxon>
        <taxon>Pleocyemata</taxon>
        <taxon>Brachyura</taxon>
        <taxon>Eubrachyura</taxon>
        <taxon>Majoidea</taxon>
        <taxon>Majidae</taxon>
        <taxon>Chionoecetes</taxon>
    </lineage>
</organism>
<dbReference type="EMBL" id="JACEEZ010001103">
    <property type="protein sequence ID" value="KAG0729484.1"/>
    <property type="molecule type" value="Genomic_DNA"/>
</dbReference>
<dbReference type="Proteomes" id="UP000770661">
    <property type="component" value="Unassembled WGS sequence"/>
</dbReference>
<evidence type="ECO:0008006" key="4">
    <source>
        <dbReference type="Google" id="ProtNLM"/>
    </source>
</evidence>
<feature type="compositionally biased region" description="Polar residues" evidence="1">
    <location>
        <begin position="30"/>
        <end position="39"/>
    </location>
</feature>
<dbReference type="OrthoDB" id="10050977at2759"/>
<name>A0A8J5D1P2_CHIOP</name>
<dbReference type="AlphaFoldDB" id="A0A8J5D1P2"/>
<evidence type="ECO:0000313" key="3">
    <source>
        <dbReference type="Proteomes" id="UP000770661"/>
    </source>
</evidence>